<dbReference type="eggNOG" id="ENOG5033HV2">
    <property type="taxonomic scope" value="Bacteria"/>
</dbReference>
<dbReference type="InterPro" id="IPR035069">
    <property type="entry name" value="TTHA1013/TTHA0281-like"/>
</dbReference>
<organism evidence="1 2">
    <name type="scientific">Pseudomonas alkylphenolica</name>
    <dbReference type="NCBI Taxonomy" id="237609"/>
    <lineage>
        <taxon>Bacteria</taxon>
        <taxon>Pseudomonadati</taxon>
        <taxon>Pseudomonadota</taxon>
        <taxon>Gammaproteobacteria</taxon>
        <taxon>Pseudomonadales</taxon>
        <taxon>Pseudomonadaceae</taxon>
        <taxon>Pseudomonas</taxon>
    </lineage>
</organism>
<reference evidence="1 2" key="1">
    <citation type="submission" date="2014-07" db="EMBL/GenBank/DDBJ databases">
        <authorList>
            <person name="Lee K."/>
            <person name="Lim J.Y."/>
            <person name="Hwang I."/>
        </authorList>
    </citation>
    <scope>NUCLEOTIDE SEQUENCE [LARGE SCALE GENOMIC DNA]</scope>
    <source>
        <strain evidence="1 2">KL28</strain>
    </source>
</reference>
<evidence type="ECO:0000313" key="1">
    <source>
        <dbReference type="EMBL" id="AIL62282.1"/>
    </source>
</evidence>
<dbReference type="AlphaFoldDB" id="A0A077FA20"/>
<dbReference type="SUPFAM" id="SSF143100">
    <property type="entry name" value="TTHA1013/TTHA0281-like"/>
    <property type="match status" value="1"/>
</dbReference>
<dbReference type="KEGG" id="palk:PSAKL28_31060"/>
<gene>
    <name evidence="1" type="ORF">PSAKL28_31060</name>
</gene>
<sequence>MSLINLRQPLHPNPRTGESYLSLICSHSALHDFVARISVDLYGGGTIIAILRCYAEKKDGYWIATCPQFTLAAQGDTFEEAKEKLERQIKPYVVEALTVDKEHAADLLGRRAPLSMRLGYEVKAFFWSLAQRRSAKKKIRFFNEPTLQYVC</sequence>
<accession>A0A077FA20</accession>
<evidence type="ECO:0000313" key="2">
    <source>
        <dbReference type="Proteomes" id="UP000028931"/>
    </source>
</evidence>
<evidence type="ECO:0008006" key="3">
    <source>
        <dbReference type="Google" id="ProtNLM"/>
    </source>
</evidence>
<proteinExistence type="predicted"/>
<dbReference type="Proteomes" id="UP000028931">
    <property type="component" value="Chromosome"/>
</dbReference>
<dbReference type="HOGENOM" id="CLU_1729795_0_0_6"/>
<dbReference type="Gene3D" id="3.30.160.250">
    <property type="match status" value="1"/>
</dbReference>
<protein>
    <recommendedName>
        <fullName evidence="3">DUF1902 domain-containing protein</fullName>
    </recommendedName>
</protein>
<name>A0A077FA20_9PSED</name>
<dbReference type="EMBL" id="CP009048">
    <property type="protein sequence ID" value="AIL62282.1"/>
    <property type="molecule type" value="Genomic_DNA"/>
</dbReference>